<feature type="transmembrane region" description="Helical" evidence="1">
    <location>
        <begin position="102"/>
        <end position="123"/>
    </location>
</feature>
<protein>
    <submittedName>
        <fullName evidence="2">Uncharacterized protein</fullName>
    </submittedName>
</protein>
<gene>
    <name evidence="2" type="ORF">Xish_03024</name>
</gene>
<accession>A0A2D0KJY7</accession>
<dbReference type="EMBL" id="NJAK01000001">
    <property type="protein sequence ID" value="PHM63753.1"/>
    <property type="molecule type" value="Genomic_DNA"/>
</dbReference>
<evidence type="ECO:0000256" key="1">
    <source>
        <dbReference type="SAM" id="Phobius"/>
    </source>
</evidence>
<evidence type="ECO:0000313" key="3">
    <source>
        <dbReference type="Proteomes" id="UP000222168"/>
    </source>
</evidence>
<keyword evidence="1" id="KW-0472">Membrane</keyword>
<proteinExistence type="predicted"/>
<keyword evidence="1" id="KW-0812">Transmembrane</keyword>
<keyword evidence="3" id="KW-1185">Reference proteome</keyword>
<feature type="transmembrane region" description="Helical" evidence="1">
    <location>
        <begin position="69"/>
        <end position="96"/>
    </location>
</feature>
<reference evidence="2 3" key="1">
    <citation type="journal article" date="2017" name="Nat. Microbiol.">
        <title>Natural product diversity associated with the nematode symbionts Photorhabdus and Xenorhabdus.</title>
        <authorList>
            <person name="Tobias N.J."/>
            <person name="Wolff H."/>
            <person name="Djahanschiri B."/>
            <person name="Grundmann F."/>
            <person name="Kronenwerth M."/>
            <person name="Shi Y.M."/>
            <person name="Simonyi S."/>
            <person name="Grun P."/>
            <person name="Shapiro-Ilan D."/>
            <person name="Pidot S.J."/>
            <person name="Stinear T.P."/>
            <person name="Ebersberger I."/>
            <person name="Bode H.B."/>
        </authorList>
    </citation>
    <scope>NUCLEOTIDE SEQUENCE [LARGE SCALE GENOMIC DNA]</scope>
    <source>
        <strain evidence="2 3">DSM 22670</strain>
    </source>
</reference>
<dbReference type="Proteomes" id="UP000222168">
    <property type="component" value="Unassembled WGS sequence"/>
</dbReference>
<sequence>MLKFNNLILSEILPYVFVNIGNFNIKFCNYPIFFNEFGYYYISDMAIRDYLNFSMHFVWHDINNLQLTYALYVVGIGVGIRLMLFLVCCILVANWFRILSMIVNLFMFLAYIWEENYCVFFALKM</sequence>
<organism evidence="2 3">
    <name type="scientific">Xenorhabdus ishibashii</name>
    <dbReference type="NCBI Taxonomy" id="1034471"/>
    <lineage>
        <taxon>Bacteria</taxon>
        <taxon>Pseudomonadati</taxon>
        <taxon>Pseudomonadota</taxon>
        <taxon>Gammaproteobacteria</taxon>
        <taxon>Enterobacterales</taxon>
        <taxon>Morganellaceae</taxon>
        <taxon>Xenorhabdus</taxon>
    </lineage>
</organism>
<dbReference type="AlphaFoldDB" id="A0A2D0KJY7"/>
<name>A0A2D0KJY7_9GAMM</name>
<evidence type="ECO:0000313" key="2">
    <source>
        <dbReference type="EMBL" id="PHM63753.1"/>
    </source>
</evidence>
<keyword evidence="1" id="KW-1133">Transmembrane helix</keyword>
<comment type="caution">
    <text evidence="2">The sequence shown here is derived from an EMBL/GenBank/DDBJ whole genome shotgun (WGS) entry which is preliminary data.</text>
</comment>